<evidence type="ECO:0008006" key="3">
    <source>
        <dbReference type="Google" id="ProtNLM"/>
    </source>
</evidence>
<dbReference type="EMBL" id="JALJOR010000003">
    <property type="protein sequence ID" value="KAK9820081.1"/>
    <property type="molecule type" value="Genomic_DNA"/>
</dbReference>
<evidence type="ECO:0000313" key="2">
    <source>
        <dbReference type="Proteomes" id="UP001489004"/>
    </source>
</evidence>
<dbReference type="SUPFAM" id="SSF53335">
    <property type="entry name" value="S-adenosyl-L-methionine-dependent methyltransferases"/>
    <property type="match status" value="1"/>
</dbReference>
<protein>
    <recommendedName>
        <fullName evidence="3">SAM-dependent methyltransferase</fullName>
    </recommendedName>
</protein>
<evidence type="ECO:0000313" key="1">
    <source>
        <dbReference type="EMBL" id="KAK9820081.1"/>
    </source>
</evidence>
<name>A0AAW1QF58_9CHLO</name>
<dbReference type="Gene3D" id="3.40.50.150">
    <property type="entry name" value="Vaccinia Virus protein VP39"/>
    <property type="match status" value="1"/>
</dbReference>
<accession>A0AAW1QF58</accession>
<organism evidence="1 2">
    <name type="scientific">[Myrmecia] bisecta</name>
    <dbReference type="NCBI Taxonomy" id="41462"/>
    <lineage>
        <taxon>Eukaryota</taxon>
        <taxon>Viridiplantae</taxon>
        <taxon>Chlorophyta</taxon>
        <taxon>core chlorophytes</taxon>
        <taxon>Trebouxiophyceae</taxon>
        <taxon>Trebouxiales</taxon>
        <taxon>Trebouxiaceae</taxon>
        <taxon>Myrmecia</taxon>
    </lineage>
</organism>
<reference evidence="1 2" key="1">
    <citation type="journal article" date="2024" name="Nat. Commun.">
        <title>Phylogenomics reveals the evolutionary origins of lichenization in chlorophyte algae.</title>
        <authorList>
            <person name="Puginier C."/>
            <person name="Libourel C."/>
            <person name="Otte J."/>
            <person name="Skaloud P."/>
            <person name="Haon M."/>
            <person name="Grisel S."/>
            <person name="Petersen M."/>
            <person name="Berrin J.G."/>
            <person name="Delaux P.M."/>
            <person name="Dal Grande F."/>
            <person name="Keller J."/>
        </authorList>
    </citation>
    <scope>NUCLEOTIDE SEQUENCE [LARGE SCALE GENOMIC DNA]</scope>
    <source>
        <strain evidence="1 2">SAG 2043</strain>
    </source>
</reference>
<dbReference type="PANTHER" id="PTHR35276">
    <property type="entry name" value="S-ADENOSYL-L-METHIONINE-DEPENDENT METHYLTRANSFERASES SUPERFAMILY PROTEIN"/>
    <property type="match status" value="1"/>
</dbReference>
<keyword evidence="2" id="KW-1185">Reference proteome</keyword>
<sequence>MDIQEPAVAGTKARLEEALPGHLRPQLTALQGCHAALLEAMDPNVAKLICFNLGYLPSGDKSIITTGATTTAALTAAMRVLAPGGLISILAYIGHPGGLEEYEAVQQFLTGLPAAGWTASEHRIRNRPTAPVLLLIQKHLDKRRSNPSS</sequence>
<dbReference type="Proteomes" id="UP001489004">
    <property type="component" value="Unassembled WGS sequence"/>
</dbReference>
<proteinExistence type="predicted"/>
<dbReference type="AlphaFoldDB" id="A0AAW1QF58"/>
<dbReference type="PANTHER" id="PTHR35276:SF1">
    <property type="entry name" value="TRNA (MNM(5)S(2)U34)-METHYLTRANSFERASE, CHLOROPLASTIC"/>
    <property type="match status" value="1"/>
</dbReference>
<dbReference type="Pfam" id="PF06962">
    <property type="entry name" value="rRNA_methylase"/>
    <property type="match status" value="1"/>
</dbReference>
<dbReference type="InterPro" id="IPR029063">
    <property type="entry name" value="SAM-dependent_MTases_sf"/>
</dbReference>
<comment type="caution">
    <text evidence="1">The sequence shown here is derived from an EMBL/GenBank/DDBJ whole genome shotgun (WGS) entry which is preliminary data.</text>
</comment>
<dbReference type="InterPro" id="IPR010719">
    <property type="entry name" value="MnmM_MeTrfase"/>
</dbReference>
<gene>
    <name evidence="1" type="ORF">WJX72_005889</name>
</gene>